<keyword evidence="1" id="KW-0547">Nucleotide-binding</keyword>
<evidence type="ECO:0000259" key="3">
    <source>
        <dbReference type="Pfam" id="PF21530"/>
    </source>
</evidence>
<dbReference type="GO" id="GO:0016787">
    <property type="term" value="F:hydrolase activity"/>
    <property type="evidence" value="ECO:0007669"/>
    <property type="project" value="UniProtKB-KW"/>
</dbReference>
<reference evidence="6" key="1">
    <citation type="submission" date="2016-06" db="UniProtKB">
        <authorList>
            <consortium name="WormBaseParasite"/>
        </authorList>
    </citation>
    <scope>IDENTIFICATION</scope>
</reference>
<dbReference type="PANTHER" id="PTHR10492:SF57">
    <property type="entry name" value="ATP-DEPENDENT DNA HELICASE"/>
    <property type="match status" value="1"/>
</dbReference>
<dbReference type="InterPro" id="IPR010285">
    <property type="entry name" value="DNA_helicase_pif1-like_DEAD"/>
</dbReference>
<dbReference type="Pfam" id="PF21530">
    <property type="entry name" value="Pif1_2B_dom"/>
    <property type="match status" value="1"/>
</dbReference>
<dbReference type="OrthoDB" id="10032644at2759"/>
<keyword evidence="1" id="KW-0067">ATP-binding</keyword>
<evidence type="ECO:0000259" key="2">
    <source>
        <dbReference type="Pfam" id="PF05970"/>
    </source>
</evidence>
<dbReference type="STRING" id="42157.A0A182E973"/>
<organism evidence="6">
    <name type="scientific">Onchocerca ochengi</name>
    <name type="common">Filarial nematode worm</name>
    <dbReference type="NCBI Taxonomy" id="42157"/>
    <lineage>
        <taxon>Eukaryota</taxon>
        <taxon>Metazoa</taxon>
        <taxon>Ecdysozoa</taxon>
        <taxon>Nematoda</taxon>
        <taxon>Chromadorea</taxon>
        <taxon>Rhabditida</taxon>
        <taxon>Spirurina</taxon>
        <taxon>Spiruromorpha</taxon>
        <taxon>Filarioidea</taxon>
        <taxon>Onchocercidae</taxon>
        <taxon>Onchocerca</taxon>
    </lineage>
</organism>
<reference evidence="4 5" key="2">
    <citation type="submission" date="2018-08" db="EMBL/GenBank/DDBJ databases">
        <authorList>
            <person name="Laetsch R D."/>
            <person name="Stevens L."/>
            <person name="Kumar S."/>
            <person name="Blaxter L. M."/>
        </authorList>
    </citation>
    <scope>NUCLEOTIDE SEQUENCE [LARGE SCALE GENOMIC DNA]</scope>
</reference>
<comment type="catalytic activity">
    <reaction evidence="1">
        <text>ATP + H2O = ADP + phosphate + H(+)</text>
        <dbReference type="Rhea" id="RHEA:13065"/>
        <dbReference type="ChEBI" id="CHEBI:15377"/>
        <dbReference type="ChEBI" id="CHEBI:15378"/>
        <dbReference type="ChEBI" id="CHEBI:30616"/>
        <dbReference type="ChEBI" id="CHEBI:43474"/>
        <dbReference type="ChEBI" id="CHEBI:456216"/>
        <dbReference type="EC" id="5.6.2.3"/>
    </reaction>
</comment>
<protein>
    <recommendedName>
        <fullName evidence="1">ATP-dependent DNA helicase</fullName>
        <ecNumber evidence="1">5.6.2.3</ecNumber>
    </recommendedName>
</protein>
<evidence type="ECO:0000313" key="5">
    <source>
        <dbReference type="Proteomes" id="UP000271087"/>
    </source>
</evidence>
<dbReference type="GO" id="GO:0000723">
    <property type="term" value="P:telomere maintenance"/>
    <property type="evidence" value="ECO:0007669"/>
    <property type="project" value="InterPro"/>
</dbReference>
<name>A0A182E973_ONCOC</name>
<sequence>MFKQKGFCDQIIQTVSKGVGAIFFFDAPGGTAKTFRIRLILTAVRSQNDIALVLASSRIAATLLPGDFRRTLPVIPRTIPLNSLDLPGMSSHVLQLKIGVPIIIAKYQPAKILQRHAT</sequence>
<gene>
    <name evidence="4" type="ORF">NOO_LOCUS4583</name>
</gene>
<dbReference type="GO" id="GO:0006310">
    <property type="term" value="P:DNA recombination"/>
    <property type="evidence" value="ECO:0007669"/>
    <property type="project" value="UniProtKB-KW"/>
</dbReference>
<keyword evidence="1" id="KW-0378">Hydrolase</keyword>
<dbReference type="GO" id="GO:0006281">
    <property type="term" value="P:DNA repair"/>
    <property type="evidence" value="ECO:0007669"/>
    <property type="project" value="UniProtKB-KW"/>
</dbReference>
<dbReference type="Pfam" id="PF05970">
    <property type="entry name" value="PIF1"/>
    <property type="match status" value="1"/>
</dbReference>
<keyword evidence="5" id="KW-1185">Reference proteome</keyword>
<comment type="cofactor">
    <cofactor evidence="1">
        <name>Mg(2+)</name>
        <dbReference type="ChEBI" id="CHEBI:18420"/>
    </cofactor>
</comment>
<dbReference type="PANTHER" id="PTHR10492">
    <property type="match status" value="1"/>
</dbReference>
<keyword evidence="1" id="KW-0347">Helicase</keyword>
<evidence type="ECO:0000313" key="4">
    <source>
        <dbReference type="EMBL" id="VDK73671.1"/>
    </source>
</evidence>
<dbReference type="InterPro" id="IPR049163">
    <property type="entry name" value="Pif1-like_2B_dom"/>
</dbReference>
<accession>A0A182E973</accession>
<proteinExistence type="inferred from homology"/>
<keyword evidence="1" id="KW-0227">DNA damage</keyword>
<evidence type="ECO:0000313" key="6">
    <source>
        <dbReference type="WBParaSite" id="nOo.2.0.1.t04583-RA"/>
    </source>
</evidence>
<dbReference type="WBParaSite" id="nOo.2.0.1.t04583-RA">
    <property type="protein sequence ID" value="nOo.2.0.1.t04583-RA"/>
    <property type="gene ID" value="nOo.2.0.1.g04583"/>
</dbReference>
<comment type="similarity">
    <text evidence="1">Belongs to the helicase family.</text>
</comment>
<dbReference type="EMBL" id="UYRW01001062">
    <property type="protein sequence ID" value="VDK73671.1"/>
    <property type="molecule type" value="Genomic_DNA"/>
</dbReference>
<keyword evidence="1" id="KW-0233">DNA recombination</keyword>
<dbReference type="Gene3D" id="3.40.50.300">
    <property type="entry name" value="P-loop containing nucleotide triphosphate hydrolases"/>
    <property type="match status" value="1"/>
</dbReference>
<feature type="domain" description="DNA helicase Pif1-like 2B" evidence="3">
    <location>
        <begin position="81"/>
        <end position="104"/>
    </location>
</feature>
<dbReference type="InterPro" id="IPR027417">
    <property type="entry name" value="P-loop_NTPase"/>
</dbReference>
<dbReference type="AlphaFoldDB" id="A0A182E973"/>
<evidence type="ECO:0000256" key="1">
    <source>
        <dbReference type="RuleBase" id="RU363044"/>
    </source>
</evidence>
<dbReference type="EC" id="5.6.2.3" evidence="1"/>
<dbReference type="GO" id="GO:0043139">
    <property type="term" value="F:5'-3' DNA helicase activity"/>
    <property type="evidence" value="ECO:0007669"/>
    <property type="project" value="UniProtKB-EC"/>
</dbReference>
<dbReference type="Proteomes" id="UP000271087">
    <property type="component" value="Unassembled WGS sequence"/>
</dbReference>
<keyword evidence="1" id="KW-0234">DNA repair</keyword>
<feature type="domain" description="DNA helicase Pif1-like DEAD-box helicase" evidence="2">
    <location>
        <begin position="3"/>
        <end position="66"/>
    </location>
</feature>
<dbReference type="GO" id="GO:0005524">
    <property type="term" value="F:ATP binding"/>
    <property type="evidence" value="ECO:0007669"/>
    <property type="project" value="UniProtKB-KW"/>
</dbReference>